<dbReference type="Pfam" id="PF04082">
    <property type="entry name" value="Fungal_trans"/>
    <property type="match status" value="1"/>
</dbReference>
<dbReference type="SMART" id="SM00355">
    <property type="entry name" value="ZnF_C2H2"/>
    <property type="match status" value="2"/>
</dbReference>
<evidence type="ECO:0000256" key="1">
    <source>
        <dbReference type="ARBA" id="ARBA00004123"/>
    </source>
</evidence>
<keyword evidence="6" id="KW-0539">Nucleus</keyword>
<organism evidence="10 11">
    <name type="scientific">Pichia kluyveri</name>
    <name type="common">Yeast</name>
    <dbReference type="NCBI Taxonomy" id="36015"/>
    <lineage>
        <taxon>Eukaryota</taxon>
        <taxon>Fungi</taxon>
        <taxon>Dikarya</taxon>
        <taxon>Ascomycota</taxon>
        <taxon>Saccharomycotina</taxon>
        <taxon>Pichiomycetes</taxon>
        <taxon>Pichiales</taxon>
        <taxon>Pichiaceae</taxon>
        <taxon>Pichia</taxon>
    </lineage>
</organism>
<dbReference type="InterPro" id="IPR013087">
    <property type="entry name" value="Znf_C2H2_type"/>
</dbReference>
<dbReference type="GO" id="GO:0000981">
    <property type="term" value="F:DNA-binding transcription factor activity, RNA polymerase II-specific"/>
    <property type="evidence" value="ECO:0007669"/>
    <property type="project" value="InterPro"/>
</dbReference>
<keyword evidence="3" id="KW-0677">Repeat</keyword>
<dbReference type="AlphaFoldDB" id="A0AAV5R7U1"/>
<dbReference type="PROSITE" id="PS00028">
    <property type="entry name" value="ZINC_FINGER_C2H2_1"/>
    <property type="match status" value="2"/>
</dbReference>
<gene>
    <name evidence="10" type="ORF">DAPK24_042320</name>
</gene>
<sequence>MTVSIEKKRKRGKGPFICKVDGCGKSFSRSDHLTRHQVVHSTERHVCGFPGCDKGFTRSDVKKKHELTHNKPNTTFYQYNNNNGYVLSENENDSNSNGLTNQELPSSNIGQAGNDISGSPVIEDYSGENWTNTTTQNTKDLNDNILPLDMSNIGISNNIDSSSSSNLTPKELNNSIPEHITSSHRSINYTKELENNSVDHNKSSTTPIYSSEIVHWLLGDPLDVSPTSALYLDQISDGAFHTNQDDPIGMNTISMLEKVFALSPEFPNENCQTEVDEKIINNMIQYIPELKNNPDFTIPKIKWFLELYWSLYHCQYPIIHRPSFSTSEAHPLFLLSLIMTGASLAKKVTIPDIIRLQNPSNLAITIAEPLRWLLFANENAKPPCKSWVIQSLIILESYEIISPKRSLHERACIYNGTKIQLLRRSPILGGDPLKSHGSDTSRKINLWDTWIESESMKRAALMSFNIDTIHAIVFGHPLSIFANQIKLSLPCPDNIWEYKNVDRNKASNHVVETPLFSDALKNLLKGEQVNVDSFGRQILLSGLINLILQIEQNISQWSNFGWKTFEKNWRNEISTAIKSWKSQLPDGDCCLTLSSVYYAGATSPPLPPSLMPEDTRCKFPVYHAAQIYLRISHYDYIVFAGAPKRMNVPILPEDYEAVVKRIDKWCKEGDGKLSVINSLILLSELLLSPEGSVETVNYYYEPDKDPFIYRPNVIISAILSLWAYAFHVYGPESMFKSPDPRQQLKSGFIPAMEDGSYYLRRIRTALTKKTGNTFSSLNHMDAKSHKKAIEAYCDALTEINGLNHLIGLLRTIETSYLGCEWQVGREYAKLLGNCIKRSAGSKHVLCDDMYDV</sequence>
<evidence type="ECO:0000256" key="5">
    <source>
        <dbReference type="ARBA" id="ARBA00022833"/>
    </source>
</evidence>
<comment type="subcellular location">
    <subcellularLocation>
        <location evidence="1">Nucleus</location>
    </subcellularLocation>
</comment>
<dbReference type="GO" id="GO:0006351">
    <property type="term" value="P:DNA-templated transcription"/>
    <property type="evidence" value="ECO:0007669"/>
    <property type="project" value="InterPro"/>
</dbReference>
<evidence type="ECO:0000256" key="3">
    <source>
        <dbReference type="ARBA" id="ARBA00022737"/>
    </source>
</evidence>
<evidence type="ECO:0000313" key="10">
    <source>
        <dbReference type="EMBL" id="GMM47634.1"/>
    </source>
</evidence>
<evidence type="ECO:0000259" key="9">
    <source>
        <dbReference type="PROSITE" id="PS50157"/>
    </source>
</evidence>
<protein>
    <submittedName>
        <fullName evidence="10">Sdd4 protein</fullName>
    </submittedName>
</protein>
<keyword evidence="4 7" id="KW-0863">Zinc-finger</keyword>
<dbReference type="EMBL" id="BTGB01000009">
    <property type="protein sequence ID" value="GMM47634.1"/>
    <property type="molecule type" value="Genomic_DNA"/>
</dbReference>
<dbReference type="PANTHER" id="PTHR40626">
    <property type="entry name" value="MIP31509P"/>
    <property type="match status" value="1"/>
</dbReference>
<comment type="caution">
    <text evidence="10">The sequence shown here is derived from an EMBL/GenBank/DDBJ whole genome shotgun (WGS) entry which is preliminary data.</text>
</comment>
<dbReference type="Proteomes" id="UP001378960">
    <property type="component" value="Unassembled WGS sequence"/>
</dbReference>
<dbReference type="InterPro" id="IPR051059">
    <property type="entry name" value="VerF-like"/>
</dbReference>
<evidence type="ECO:0000256" key="8">
    <source>
        <dbReference type="SAM" id="MobiDB-lite"/>
    </source>
</evidence>
<evidence type="ECO:0000256" key="2">
    <source>
        <dbReference type="ARBA" id="ARBA00022723"/>
    </source>
</evidence>
<keyword evidence="2" id="KW-0479">Metal-binding</keyword>
<keyword evidence="11" id="KW-1185">Reference proteome</keyword>
<dbReference type="GO" id="GO:0000978">
    <property type="term" value="F:RNA polymerase II cis-regulatory region sequence-specific DNA binding"/>
    <property type="evidence" value="ECO:0007669"/>
    <property type="project" value="InterPro"/>
</dbReference>
<accession>A0AAV5R7U1</accession>
<dbReference type="GO" id="GO:0008270">
    <property type="term" value="F:zinc ion binding"/>
    <property type="evidence" value="ECO:0007669"/>
    <property type="project" value="UniProtKB-KW"/>
</dbReference>
<dbReference type="PANTHER" id="PTHR40626:SF11">
    <property type="entry name" value="ZINC FINGER PROTEIN YPR022C"/>
    <property type="match status" value="1"/>
</dbReference>
<dbReference type="Pfam" id="PF00096">
    <property type="entry name" value="zf-C2H2"/>
    <property type="match status" value="1"/>
</dbReference>
<evidence type="ECO:0000256" key="6">
    <source>
        <dbReference type="ARBA" id="ARBA00023242"/>
    </source>
</evidence>
<feature type="domain" description="C2H2-type" evidence="9">
    <location>
        <begin position="16"/>
        <end position="45"/>
    </location>
</feature>
<reference evidence="10 11" key="1">
    <citation type="journal article" date="2023" name="Elife">
        <title>Identification of key yeast species and microbe-microbe interactions impacting larval growth of Drosophila in the wild.</title>
        <authorList>
            <person name="Mure A."/>
            <person name="Sugiura Y."/>
            <person name="Maeda R."/>
            <person name="Honda K."/>
            <person name="Sakurai N."/>
            <person name="Takahashi Y."/>
            <person name="Watada M."/>
            <person name="Katoh T."/>
            <person name="Gotoh A."/>
            <person name="Gotoh Y."/>
            <person name="Taniguchi I."/>
            <person name="Nakamura K."/>
            <person name="Hayashi T."/>
            <person name="Katayama T."/>
            <person name="Uemura T."/>
            <person name="Hattori Y."/>
        </authorList>
    </citation>
    <scope>NUCLEOTIDE SEQUENCE [LARGE SCALE GENOMIC DNA]</scope>
    <source>
        <strain evidence="10 11">PK-24</strain>
    </source>
</reference>
<evidence type="ECO:0000256" key="7">
    <source>
        <dbReference type="PROSITE-ProRule" id="PRU00042"/>
    </source>
</evidence>
<dbReference type="InterPro" id="IPR036236">
    <property type="entry name" value="Znf_C2H2_sf"/>
</dbReference>
<dbReference type="FunFam" id="3.30.160.60:FF:000125">
    <property type="entry name" value="Putative zinc finger protein 143"/>
    <property type="match status" value="1"/>
</dbReference>
<keyword evidence="5" id="KW-0862">Zinc</keyword>
<dbReference type="PROSITE" id="PS50157">
    <property type="entry name" value="ZINC_FINGER_C2H2_2"/>
    <property type="match status" value="1"/>
</dbReference>
<dbReference type="GO" id="GO:0000785">
    <property type="term" value="C:chromatin"/>
    <property type="evidence" value="ECO:0007669"/>
    <property type="project" value="TreeGrafter"/>
</dbReference>
<dbReference type="CDD" id="cd12148">
    <property type="entry name" value="fungal_TF_MHR"/>
    <property type="match status" value="1"/>
</dbReference>
<dbReference type="SUPFAM" id="SSF57667">
    <property type="entry name" value="beta-beta-alpha zinc fingers"/>
    <property type="match status" value="1"/>
</dbReference>
<feature type="region of interest" description="Disordered" evidence="8">
    <location>
        <begin position="87"/>
        <end position="113"/>
    </location>
</feature>
<proteinExistence type="predicted"/>
<evidence type="ECO:0000313" key="11">
    <source>
        <dbReference type="Proteomes" id="UP001378960"/>
    </source>
</evidence>
<name>A0AAV5R7U1_PICKL</name>
<feature type="compositionally biased region" description="Polar residues" evidence="8">
    <location>
        <begin position="93"/>
        <end position="113"/>
    </location>
</feature>
<evidence type="ECO:0000256" key="4">
    <source>
        <dbReference type="ARBA" id="ARBA00022771"/>
    </source>
</evidence>
<dbReference type="Gene3D" id="3.30.160.60">
    <property type="entry name" value="Classic Zinc Finger"/>
    <property type="match status" value="2"/>
</dbReference>
<dbReference type="InterPro" id="IPR007219">
    <property type="entry name" value="XnlR_reg_dom"/>
</dbReference>
<dbReference type="GO" id="GO:0005634">
    <property type="term" value="C:nucleus"/>
    <property type="evidence" value="ECO:0007669"/>
    <property type="project" value="UniProtKB-SubCell"/>
</dbReference>